<dbReference type="Proteomes" id="UP000000493">
    <property type="component" value="Chromosome"/>
</dbReference>
<protein>
    <recommendedName>
        <fullName evidence="3">Sialate O-acetylesterase domain-containing protein</fullName>
    </recommendedName>
</protein>
<keyword evidence="5" id="KW-1185">Reference proteome</keyword>
<dbReference type="KEGG" id="rsi:Runsl_0793"/>
<feature type="domain" description="Sialate O-acetylesterase" evidence="3">
    <location>
        <begin position="36"/>
        <end position="262"/>
    </location>
</feature>
<reference evidence="4 5" key="2">
    <citation type="journal article" date="2012" name="Stand. Genomic Sci.">
        <title>Complete genome sequence of the aquatic bacterium Runella slithyformis type strain (LSU 4(T)).</title>
        <authorList>
            <person name="Copeland A."/>
            <person name="Zhang X."/>
            <person name="Misra M."/>
            <person name="Lapidus A."/>
            <person name="Nolan M."/>
            <person name="Lucas S."/>
            <person name="Deshpande S."/>
            <person name="Cheng J.F."/>
            <person name="Tapia R."/>
            <person name="Goodwin L.A."/>
            <person name="Pitluck S."/>
            <person name="Liolios K."/>
            <person name="Pagani I."/>
            <person name="Ivanova N."/>
            <person name="Mikhailova N."/>
            <person name="Pati A."/>
            <person name="Chen A."/>
            <person name="Palaniappan K."/>
            <person name="Land M."/>
            <person name="Hauser L."/>
            <person name="Pan C."/>
            <person name="Jeffries C.D."/>
            <person name="Detter J.C."/>
            <person name="Brambilla E.M."/>
            <person name="Rohde M."/>
            <person name="Djao O.D."/>
            <person name="Goker M."/>
            <person name="Sikorski J."/>
            <person name="Tindall B.J."/>
            <person name="Woyke T."/>
            <person name="Bristow J."/>
            <person name="Eisen J.A."/>
            <person name="Markowitz V."/>
            <person name="Hugenholtz P."/>
            <person name="Kyrpides N.C."/>
            <person name="Klenk H.P."/>
            <person name="Mavromatis K."/>
        </authorList>
    </citation>
    <scope>NUCLEOTIDE SEQUENCE [LARGE SCALE GENOMIC DNA]</scope>
    <source>
        <strain evidence="5">ATCC 29530 / DSM 19594 / LMG 11500 / NCIMB 11436 / LSU 4</strain>
    </source>
</reference>
<evidence type="ECO:0000313" key="4">
    <source>
        <dbReference type="EMBL" id="AEI47232.1"/>
    </source>
</evidence>
<dbReference type="Gene3D" id="3.40.50.1110">
    <property type="entry name" value="SGNH hydrolase"/>
    <property type="match status" value="1"/>
</dbReference>
<gene>
    <name evidence="4" type="ordered locus">Runsl_0793</name>
</gene>
<keyword evidence="1" id="KW-0378">Hydrolase</keyword>
<dbReference type="InterPro" id="IPR052940">
    <property type="entry name" value="Carb_Esterase_6"/>
</dbReference>
<feature type="signal peptide" evidence="2">
    <location>
        <begin position="1"/>
        <end position="26"/>
    </location>
</feature>
<sequence length="266" mass="29520">MRKTIQSLMKHLFIYVFLLFSLKAMAQNPDFKGKKLHLYLLVGQSNMAGRGEVTEADRTPHPRIWMLNKESQWVPAVAPMHFDKPFAGVGPGFEFAKIMAEADTTVMIGLIPAAAGGSPIDVWQTGGYHDQTKSYPYDDAIRRTKAALPAGTLKGILWHQGEGDSKPELVGSYTQKLESLIGRFRKELSARNVPFVVGTLGDFFAANNPEAKNINDQLRNLPQKVKRTACAEATGLTDKGDKTHFDTPSARELGRRYAEAFKKIAR</sequence>
<dbReference type="SUPFAM" id="SSF52266">
    <property type="entry name" value="SGNH hydrolase"/>
    <property type="match status" value="1"/>
</dbReference>
<name>A0A7U3ZHB8_RUNSL</name>
<dbReference type="PANTHER" id="PTHR31988:SF19">
    <property type="entry name" value="9-O-ACETYL-N-ACETYLNEURAMINIC ACID DEACETYLASE-RELATED"/>
    <property type="match status" value="1"/>
</dbReference>
<evidence type="ECO:0000256" key="1">
    <source>
        <dbReference type="ARBA" id="ARBA00022801"/>
    </source>
</evidence>
<evidence type="ECO:0000259" key="3">
    <source>
        <dbReference type="Pfam" id="PF03629"/>
    </source>
</evidence>
<dbReference type="GO" id="GO:0016788">
    <property type="term" value="F:hydrolase activity, acting on ester bonds"/>
    <property type="evidence" value="ECO:0007669"/>
    <property type="project" value="UniProtKB-ARBA"/>
</dbReference>
<dbReference type="EMBL" id="CP002859">
    <property type="protein sequence ID" value="AEI47232.1"/>
    <property type="molecule type" value="Genomic_DNA"/>
</dbReference>
<proteinExistence type="predicted"/>
<dbReference type="AlphaFoldDB" id="A0A7U3ZHB8"/>
<feature type="chain" id="PRO_5030986035" description="Sialate O-acetylesterase domain-containing protein" evidence="2">
    <location>
        <begin position="27"/>
        <end position="266"/>
    </location>
</feature>
<organism evidence="4 5">
    <name type="scientific">Runella slithyformis (strain ATCC 29530 / DSM 19594 / LMG 11500 / NCIMB 11436 / LSU 4)</name>
    <dbReference type="NCBI Taxonomy" id="761193"/>
    <lineage>
        <taxon>Bacteria</taxon>
        <taxon>Pseudomonadati</taxon>
        <taxon>Bacteroidota</taxon>
        <taxon>Cytophagia</taxon>
        <taxon>Cytophagales</taxon>
        <taxon>Spirosomataceae</taxon>
        <taxon>Runella</taxon>
    </lineage>
</organism>
<reference evidence="5" key="1">
    <citation type="submission" date="2011-06" db="EMBL/GenBank/DDBJ databases">
        <title>The complete genome of chromosome of Runella slithyformis DSM 19594.</title>
        <authorList>
            <consortium name="US DOE Joint Genome Institute (JGI-PGF)"/>
            <person name="Lucas S."/>
            <person name="Han J."/>
            <person name="Lapidus A."/>
            <person name="Bruce D."/>
            <person name="Goodwin L."/>
            <person name="Pitluck S."/>
            <person name="Peters L."/>
            <person name="Kyrpides N."/>
            <person name="Mavromatis K."/>
            <person name="Ivanova N."/>
            <person name="Ovchinnikova G."/>
            <person name="Zhang X."/>
            <person name="Misra M."/>
            <person name="Detter J.C."/>
            <person name="Tapia R."/>
            <person name="Han C."/>
            <person name="Land M."/>
            <person name="Hauser L."/>
            <person name="Markowitz V."/>
            <person name="Cheng J.-F."/>
            <person name="Hugenholtz P."/>
            <person name="Woyke T."/>
            <person name="Wu D."/>
            <person name="Tindall B."/>
            <person name="Faehrich R."/>
            <person name="Brambilla E."/>
            <person name="Klenk H.-P."/>
            <person name="Eisen J.A."/>
        </authorList>
    </citation>
    <scope>NUCLEOTIDE SEQUENCE [LARGE SCALE GENOMIC DNA]</scope>
    <source>
        <strain evidence="5">ATCC 29530 / DSM 19594 / LMG 11500 / NCIMB 11436 / LSU 4</strain>
    </source>
</reference>
<keyword evidence="2" id="KW-0732">Signal</keyword>
<dbReference type="PANTHER" id="PTHR31988">
    <property type="entry name" value="ESTERASE, PUTATIVE (DUF303)-RELATED"/>
    <property type="match status" value="1"/>
</dbReference>
<dbReference type="Pfam" id="PF03629">
    <property type="entry name" value="SASA"/>
    <property type="match status" value="1"/>
</dbReference>
<dbReference type="InterPro" id="IPR005181">
    <property type="entry name" value="SASA"/>
</dbReference>
<accession>A0A7U3ZHB8</accession>
<evidence type="ECO:0000313" key="5">
    <source>
        <dbReference type="Proteomes" id="UP000000493"/>
    </source>
</evidence>
<dbReference type="InterPro" id="IPR036514">
    <property type="entry name" value="SGNH_hydro_sf"/>
</dbReference>
<evidence type="ECO:0000256" key="2">
    <source>
        <dbReference type="SAM" id="SignalP"/>
    </source>
</evidence>